<dbReference type="AlphaFoldDB" id="A0A914QC43"/>
<evidence type="ECO:0000259" key="1">
    <source>
        <dbReference type="PROSITE" id="PS50097"/>
    </source>
</evidence>
<dbReference type="PANTHER" id="PTHR46071">
    <property type="entry name" value="ANKYRIN REPEAT AND BTB/POZ DOMAIN-CONTAINING"/>
    <property type="match status" value="1"/>
</dbReference>
<evidence type="ECO:0000313" key="2">
    <source>
        <dbReference type="Proteomes" id="UP000887578"/>
    </source>
</evidence>
<protein>
    <submittedName>
        <fullName evidence="3">BTB domain-containing protein</fullName>
    </submittedName>
</protein>
<dbReference type="Gene3D" id="3.30.710.10">
    <property type="entry name" value="Potassium Channel Kv1.1, Chain A"/>
    <property type="match status" value="1"/>
</dbReference>
<keyword evidence="2" id="KW-1185">Reference proteome</keyword>
<dbReference type="Proteomes" id="UP000887578">
    <property type="component" value="Unplaced"/>
</dbReference>
<dbReference type="InterPro" id="IPR052089">
    <property type="entry name" value="Ankyrin-BTB/POZ_domain"/>
</dbReference>
<dbReference type="SMART" id="SM00225">
    <property type="entry name" value="BTB"/>
    <property type="match status" value="1"/>
</dbReference>
<sequence length="334" mass="39920">MAWNYGNKSDSDSFDEYTDLEFPCSEFDSFSESEYEDEEQFQQNIYKLQQEKIKLFQSQNPEIGLFDVIFDFDGKLLYANKYVLVTSSETLNAWLSNRWTKDENPIKIETYTFDIFYQFCTFLYSGNCKLTKENIFQIVDTAEFFGIQLLKNHCEKFIKENRQKLVNEENIFEMIKFAETYSLLEFTKYLDYQLFRNLGFLIDENEMNFLGLSKSRIIALCKNQKESWDYDVLEEIFFKTIYKWVENYVQSENGESNDENFDYEDAIKNEFNEILPLIQLFSCFEFDALMELAVKHGFLFAVSSDLYKILAECRRSDYQEQKLFETVSSGLYFF</sequence>
<dbReference type="WBParaSite" id="PDA_v2.g29261.t1">
    <property type="protein sequence ID" value="PDA_v2.g29261.t1"/>
    <property type="gene ID" value="PDA_v2.g29261"/>
</dbReference>
<proteinExistence type="predicted"/>
<reference evidence="3" key="1">
    <citation type="submission" date="2022-11" db="UniProtKB">
        <authorList>
            <consortium name="WormBaseParasite"/>
        </authorList>
    </citation>
    <scope>IDENTIFICATION</scope>
</reference>
<dbReference type="PROSITE" id="PS50097">
    <property type="entry name" value="BTB"/>
    <property type="match status" value="1"/>
</dbReference>
<feature type="domain" description="BTB" evidence="1">
    <location>
        <begin position="66"/>
        <end position="132"/>
    </location>
</feature>
<dbReference type="SUPFAM" id="SSF54695">
    <property type="entry name" value="POZ domain"/>
    <property type="match status" value="1"/>
</dbReference>
<dbReference type="Pfam" id="PF00651">
    <property type="entry name" value="BTB"/>
    <property type="match status" value="1"/>
</dbReference>
<dbReference type="InterPro" id="IPR011333">
    <property type="entry name" value="SKP1/BTB/POZ_sf"/>
</dbReference>
<name>A0A914QC43_9BILA</name>
<accession>A0A914QC43</accession>
<organism evidence="2 3">
    <name type="scientific">Panagrolaimus davidi</name>
    <dbReference type="NCBI Taxonomy" id="227884"/>
    <lineage>
        <taxon>Eukaryota</taxon>
        <taxon>Metazoa</taxon>
        <taxon>Ecdysozoa</taxon>
        <taxon>Nematoda</taxon>
        <taxon>Chromadorea</taxon>
        <taxon>Rhabditida</taxon>
        <taxon>Tylenchina</taxon>
        <taxon>Panagrolaimomorpha</taxon>
        <taxon>Panagrolaimoidea</taxon>
        <taxon>Panagrolaimidae</taxon>
        <taxon>Panagrolaimus</taxon>
    </lineage>
</organism>
<dbReference type="PANTHER" id="PTHR46071:SF2">
    <property type="entry name" value="ANKYRIN REPEAT AND BTB_POZ DOMAIN-CONTAINING PROTEIN 2-LIKE PROTEIN"/>
    <property type="match status" value="1"/>
</dbReference>
<dbReference type="InterPro" id="IPR000210">
    <property type="entry name" value="BTB/POZ_dom"/>
</dbReference>
<evidence type="ECO:0000313" key="3">
    <source>
        <dbReference type="WBParaSite" id="PDA_v2.g29261.t1"/>
    </source>
</evidence>